<proteinExistence type="inferred from homology"/>
<dbReference type="InterPro" id="IPR008040">
    <property type="entry name" value="Hydant_A_N"/>
</dbReference>
<dbReference type="SUPFAM" id="SSF53850">
    <property type="entry name" value="Periplasmic binding protein-like II"/>
    <property type="match status" value="1"/>
</dbReference>
<dbReference type="GO" id="GO:0006749">
    <property type="term" value="P:glutathione metabolic process"/>
    <property type="evidence" value="ECO:0007669"/>
    <property type="project" value="TreeGrafter"/>
</dbReference>
<gene>
    <name evidence="12" type="ORF">MSPICULIGERA_LOCUS9526</name>
</gene>
<evidence type="ECO:0000313" key="12">
    <source>
        <dbReference type="EMBL" id="CAJ0571102.1"/>
    </source>
</evidence>
<dbReference type="Pfam" id="PF00389">
    <property type="entry name" value="2-Hacid_dh"/>
    <property type="match status" value="1"/>
</dbReference>
<evidence type="ECO:0000313" key="13">
    <source>
        <dbReference type="Proteomes" id="UP001177023"/>
    </source>
</evidence>
<feature type="domain" description="Hydantoinase A/oxoprolinase" evidence="6">
    <location>
        <begin position="972"/>
        <end position="1266"/>
    </location>
</feature>
<dbReference type="InterPro" id="IPR045079">
    <property type="entry name" value="Oxoprolinase-like"/>
</dbReference>
<feature type="domain" description="Acetophenone carboxylase-like C-terminal" evidence="11">
    <location>
        <begin position="1283"/>
        <end position="1449"/>
    </location>
</feature>
<dbReference type="GO" id="GO:0051287">
    <property type="term" value="F:NAD binding"/>
    <property type="evidence" value="ECO:0007669"/>
    <property type="project" value="InterPro"/>
</dbReference>
<keyword evidence="3" id="KW-0560">Oxidoreductase</keyword>
<name>A0AA36CN90_9BILA</name>
<reference evidence="12" key="1">
    <citation type="submission" date="2023-06" db="EMBL/GenBank/DDBJ databases">
        <authorList>
            <person name="Delattre M."/>
        </authorList>
    </citation>
    <scope>NUCLEOTIDE SEQUENCE</scope>
    <source>
        <strain evidence="12">AF72</strain>
    </source>
</reference>
<dbReference type="Pfam" id="PF02826">
    <property type="entry name" value="2-Hacid_dh_C"/>
    <property type="match status" value="1"/>
</dbReference>
<dbReference type="Pfam" id="PF19278">
    <property type="entry name" value="Hydant_A_C"/>
    <property type="match status" value="1"/>
</dbReference>
<dbReference type="GO" id="GO:0017168">
    <property type="term" value="F:5-oxoprolinase (ATP-hydrolyzing) activity"/>
    <property type="evidence" value="ECO:0007669"/>
    <property type="project" value="TreeGrafter"/>
</dbReference>
<evidence type="ECO:0000256" key="2">
    <source>
        <dbReference type="ARBA" id="ARBA00010403"/>
    </source>
</evidence>
<feature type="domain" description="Hydantoinase/oxoprolinase N-terminal" evidence="10">
    <location>
        <begin position="772"/>
        <end position="950"/>
    </location>
</feature>
<dbReference type="InterPro" id="IPR043129">
    <property type="entry name" value="ATPase_NBD"/>
</dbReference>
<dbReference type="InterPro" id="IPR006140">
    <property type="entry name" value="D-isomer_DH_NAD-bd"/>
</dbReference>
<dbReference type="CDD" id="cd12172">
    <property type="entry name" value="PGDH_like_2"/>
    <property type="match status" value="1"/>
</dbReference>
<organism evidence="12 13">
    <name type="scientific">Mesorhabditis spiculigera</name>
    <dbReference type="NCBI Taxonomy" id="96644"/>
    <lineage>
        <taxon>Eukaryota</taxon>
        <taxon>Metazoa</taxon>
        <taxon>Ecdysozoa</taxon>
        <taxon>Nematoda</taxon>
        <taxon>Chromadorea</taxon>
        <taxon>Rhabditida</taxon>
        <taxon>Rhabditina</taxon>
        <taxon>Rhabditomorpha</taxon>
        <taxon>Rhabditoidea</taxon>
        <taxon>Rhabditidae</taxon>
        <taxon>Mesorhabditinae</taxon>
        <taxon>Mesorhabditis</taxon>
    </lineage>
</organism>
<keyword evidence="4" id="KW-0520">NAD</keyword>
<dbReference type="SUPFAM" id="SSF51735">
    <property type="entry name" value="NAD(P)-binding Rossmann-fold domains"/>
    <property type="match status" value="1"/>
</dbReference>
<dbReference type="Pfam" id="PF02538">
    <property type="entry name" value="Hydantoinase_B"/>
    <property type="match status" value="1"/>
</dbReference>
<comment type="similarity">
    <text evidence="1">Belongs to the D-isomer specific 2-hydroxyacid dehydrogenase family.</text>
</comment>
<dbReference type="SUPFAM" id="SSF53067">
    <property type="entry name" value="Actin-like ATPase domain"/>
    <property type="match status" value="1"/>
</dbReference>
<dbReference type="FunFam" id="3.40.50.720:FF:000203">
    <property type="entry name" value="D-3-phosphoglycerate dehydrogenase (SerA)"/>
    <property type="match status" value="1"/>
</dbReference>
<evidence type="ECO:0000259" key="10">
    <source>
        <dbReference type="Pfam" id="PF05378"/>
    </source>
</evidence>
<dbReference type="Pfam" id="PF03466">
    <property type="entry name" value="LysR_substrate"/>
    <property type="match status" value="1"/>
</dbReference>
<dbReference type="PANTHER" id="PTHR11365">
    <property type="entry name" value="5-OXOPROLINASE RELATED"/>
    <property type="match status" value="1"/>
</dbReference>
<dbReference type="Pfam" id="PF05378">
    <property type="entry name" value="Hydant_A_N"/>
    <property type="match status" value="1"/>
</dbReference>
<protein>
    <submittedName>
        <fullName evidence="12">Uncharacterized protein</fullName>
    </submittedName>
</protein>
<evidence type="ECO:0000259" key="6">
    <source>
        <dbReference type="Pfam" id="PF01968"/>
    </source>
</evidence>
<dbReference type="EMBL" id="CATQJA010002532">
    <property type="protein sequence ID" value="CAJ0571102.1"/>
    <property type="molecule type" value="Genomic_DNA"/>
</dbReference>
<dbReference type="InterPro" id="IPR049517">
    <property type="entry name" value="ACX-like_C"/>
</dbReference>
<feature type="domain" description="LysR substrate-binding" evidence="9">
    <location>
        <begin position="10"/>
        <end position="215"/>
    </location>
</feature>
<evidence type="ECO:0000259" key="8">
    <source>
        <dbReference type="Pfam" id="PF02826"/>
    </source>
</evidence>
<evidence type="ECO:0000256" key="3">
    <source>
        <dbReference type="ARBA" id="ARBA00023002"/>
    </source>
</evidence>
<feature type="non-terminal residue" evidence="12">
    <location>
        <position position="1787"/>
    </location>
</feature>
<evidence type="ECO:0000259" key="7">
    <source>
        <dbReference type="Pfam" id="PF02538"/>
    </source>
</evidence>
<evidence type="ECO:0000259" key="11">
    <source>
        <dbReference type="Pfam" id="PF19278"/>
    </source>
</evidence>
<dbReference type="Gene3D" id="3.40.190.290">
    <property type="match status" value="1"/>
</dbReference>
<evidence type="ECO:0000259" key="5">
    <source>
        <dbReference type="Pfam" id="PF00389"/>
    </source>
</evidence>
<dbReference type="Proteomes" id="UP001177023">
    <property type="component" value="Unassembled WGS sequence"/>
</dbReference>
<dbReference type="InterPro" id="IPR005119">
    <property type="entry name" value="LysR_subst-bd"/>
</dbReference>
<dbReference type="InterPro" id="IPR003692">
    <property type="entry name" value="Hydantoinase_B"/>
</dbReference>
<dbReference type="InterPro" id="IPR006139">
    <property type="entry name" value="D-isomer_2_OHA_DH_cat_dom"/>
</dbReference>
<evidence type="ECO:0000259" key="9">
    <source>
        <dbReference type="Pfam" id="PF03466"/>
    </source>
</evidence>
<dbReference type="PANTHER" id="PTHR11365:SF23">
    <property type="entry name" value="HYPOTHETICAL 5-OXOPROLINASE (EUROFUNG)-RELATED"/>
    <property type="match status" value="1"/>
</dbReference>
<feature type="domain" description="D-isomer specific 2-hydroxyacid dehydrogenase NAD-binding" evidence="8">
    <location>
        <begin position="1569"/>
        <end position="1746"/>
    </location>
</feature>
<dbReference type="InterPro" id="IPR002821">
    <property type="entry name" value="Hydantoinase_A"/>
</dbReference>
<dbReference type="Gene3D" id="3.40.50.720">
    <property type="entry name" value="NAD(P)-binding Rossmann-like Domain"/>
    <property type="match status" value="2"/>
</dbReference>
<dbReference type="InterPro" id="IPR029753">
    <property type="entry name" value="D-isomer_DH_CS"/>
</dbReference>
<evidence type="ECO:0000256" key="1">
    <source>
        <dbReference type="ARBA" id="ARBA00005854"/>
    </source>
</evidence>
<comment type="caution">
    <text evidence="12">The sequence shown here is derived from an EMBL/GenBank/DDBJ whole genome shotgun (WGS) entry which is preliminary data.</text>
</comment>
<comment type="similarity">
    <text evidence="2">Belongs to the oxoprolinase family.</text>
</comment>
<dbReference type="Pfam" id="PF01968">
    <property type="entry name" value="Hydantoinase_A"/>
    <property type="match status" value="1"/>
</dbReference>
<dbReference type="SUPFAM" id="SSF52283">
    <property type="entry name" value="Formate/glycerate dehydrogenase catalytic domain-like"/>
    <property type="match status" value="1"/>
</dbReference>
<dbReference type="GO" id="GO:0005829">
    <property type="term" value="C:cytosol"/>
    <property type="evidence" value="ECO:0007669"/>
    <property type="project" value="TreeGrafter"/>
</dbReference>
<dbReference type="InterPro" id="IPR036291">
    <property type="entry name" value="NAD(P)-bd_dom_sf"/>
</dbReference>
<dbReference type="PROSITE" id="PS00671">
    <property type="entry name" value="D_2_HYDROXYACID_DH_3"/>
    <property type="match status" value="1"/>
</dbReference>
<accession>A0AA36CN90</accession>
<dbReference type="GO" id="GO:0016616">
    <property type="term" value="F:oxidoreductase activity, acting on the CH-OH group of donors, NAD or NADP as acceptor"/>
    <property type="evidence" value="ECO:0007669"/>
    <property type="project" value="InterPro"/>
</dbReference>
<sequence>MRAEVGEYGDGIRGHVRVLSVVTAMVEFLPECLATFLGDNAHIRISLDEAVTTQVLRSVENGSADIGICREMPVPHGLLSYPCGSDRFAVVVHPQHELACRTSVAFNETLIYEHVALSLNAALQPPMEKLARDMDREVSIRFYVSSFDAALRVIKSGHAIGIFPVEAIARFTALYDLRVIALDETWAGGNFMLCARPAEVNSPVTRRLIAHLLRERQPSKVTTAATQKDHLSVLETSIDTDPITLEIWWSRLVAVADEAATTLLRTAFSTIVRESNDFATTLMNVKGESIAECSGGIPAFAGIIPRTAKAMLEKFKPHTLRDGDCLITNDPWLATGHLPDITVITPIFYEGELIGFAGSAAHSPDTGGNPGPGNRELFEEGICIPLMHLYHAGQRNDAMLELFLNNVRLPEQVLGDLEAQVTANDVCRKKAIEFLVDTGLRNFELLSDAVHGHSEMAMRRAIGAIPDGTYTACVDADGFDGLPTRINCTITVADTDMTVDYNGSSAQVARGTNCTLNYTQAYSIYPLKCVLDPLTRRNEGSYRAITVTAPQGSILNARFPAAVGARHLTGHLLCCAIYQALADVLPDQVIADSGGTPAMRARFSGRSEAGIPFSQILFASGGMGASSARDGLSTTAFPTNSGAGSIEAMEAVSPILVNRKEFRIDSGGAGRQRGGLGQACEVRNITQQPVHLGHCRGLPGAPTDVVFQDGSRPPLKSQVSLPAGQHVTFFFAGGGGYGPVGERCKAAIQQDIDDGFISTQAAAEIYGPKTTRIGVDIGGTFTDFVFHDEVRGITRTGKRLTTPEAPSRAIIEGIQRLLKETDTLAGQIQTIVHGTTLITNTVLERTGAKVGLLATEGFRDVLEMGRESRYDVDDLFLEAVPVLVPRSLRLGIAGRIRADGVEHAPLNEAAVAEAVTHLVEVHQIESLAIAFMHSYRNPVHEKRAAQIIAELYPDLLVTLSSSVAPEIREFDRTSTACVNAYVQPRVHGYMNSLSAELQGLGFAGDLYIMLSGGGVTTIDDAKAFPVRLIESGPAAGAMAAAFTARQIAEDKIISFDMGGTTAKMCLIENGRPHVKHDFEAGRLSRFKQGSGLPLKVTVIDMIEIGSGGGSIARIDELGLMKVGPRSASSVPGPVCYGKGGTEPTVTDADLLLGNLNPEYFLGGELNLSLGKVKDAMHKKLAKPLETDAVTVARGIQSIVNESMAAATRMHLAEKGKDPRAYTMYAFGGAGPVHAYGLAKLLKVRRLVVPMGAGVISAFGFLVAAPAVDQVRGYVTQLDHADWAHVQSIYDEMEAYCTNLLVQAGGNAQAIHMAWSVDMRYLGQGFEISVPIPRGLLGNQDIEVIRQAFLDSYLERFDRMVKGVPVEAINWRLTASLPEQDISLAYSQANTEARRGERQVYFPEFGDLTAAVYDRYAIAPGTLLTGPAVIEERESSCSVGPDCQFTVDEHYNLVIDIEYPSSLMRFFDEATIHWLRDAGCEVVIADLPAGQADGGLSQEALVELLTDCDGWIVGHAHVTASLLAALPRLQVIARRGVGYERVDVAAVNAHGKVATIAVGSNDACVADRTLAMMLSLGHRIRESQERMIAGDWSILLGTDLYRKTVGIIGLGRIGRAVVQRLIGFEARILAVAPEPDADYARKTGVTYVDLDTLLAESDYVTLHAPLNPATQCLINGAALQRMKPSAYLINTARGGLVDDKDLLTALAENRIAGAGLDVFLSESDPAYKPVTDALIALPNVIATPHSGASTREGLDRTNLVAARCVVAVFDGTALPPTAQLLTADNTIY</sequence>
<keyword evidence="13" id="KW-1185">Reference proteome</keyword>
<feature type="domain" description="Hydantoinase B/oxoprolinase" evidence="7">
    <location>
        <begin position="241"/>
        <end position="739"/>
    </location>
</feature>
<feature type="domain" description="D-isomer specific 2-hydroxyacid dehydrogenase catalytic" evidence="5">
    <location>
        <begin position="1468"/>
        <end position="1772"/>
    </location>
</feature>
<evidence type="ECO:0000256" key="4">
    <source>
        <dbReference type="ARBA" id="ARBA00023027"/>
    </source>
</evidence>